<dbReference type="SUPFAM" id="SSF51045">
    <property type="entry name" value="WW domain"/>
    <property type="match status" value="1"/>
</dbReference>
<feature type="compositionally biased region" description="Polar residues" evidence="3">
    <location>
        <begin position="355"/>
        <end position="370"/>
    </location>
</feature>
<dbReference type="CDD" id="cd00201">
    <property type="entry name" value="WW"/>
    <property type="match status" value="1"/>
</dbReference>
<accession>A7SYI2</accession>
<dbReference type="InParanoid" id="A7SYI2"/>
<feature type="compositionally biased region" description="Basic and acidic residues" evidence="3">
    <location>
        <begin position="193"/>
        <end position="211"/>
    </location>
</feature>
<dbReference type="SUPFAM" id="SSF88723">
    <property type="entry name" value="PIN domain-like"/>
    <property type="match status" value="1"/>
</dbReference>
<dbReference type="InterPro" id="IPR029060">
    <property type="entry name" value="PIN-like_dom_sf"/>
</dbReference>
<dbReference type="Pfam" id="PF13638">
    <property type="entry name" value="PIN_4"/>
    <property type="match status" value="1"/>
</dbReference>
<keyword evidence="6" id="KW-1185">Reference proteome</keyword>
<dbReference type="InterPro" id="IPR002716">
    <property type="entry name" value="PIN_dom"/>
</dbReference>
<feature type="compositionally biased region" description="Low complexity" evidence="3">
    <location>
        <begin position="67"/>
        <end position="77"/>
    </location>
</feature>
<dbReference type="STRING" id="45351.A7SYI2"/>
<dbReference type="PANTHER" id="PTHR16161:SF0">
    <property type="entry name" value="TRANSCRIPTIONAL PROTEIN SWT1"/>
    <property type="match status" value="1"/>
</dbReference>
<evidence type="ECO:0000313" key="6">
    <source>
        <dbReference type="Proteomes" id="UP000001593"/>
    </source>
</evidence>
<dbReference type="Gene3D" id="3.40.50.1010">
    <property type="entry name" value="5'-nuclease"/>
    <property type="match status" value="1"/>
</dbReference>
<feature type="compositionally biased region" description="Basic residues" evidence="3">
    <location>
        <begin position="50"/>
        <end position="61"/>
    </location>
</feature>
<evidence type="ECO:0000259" key="4">
    <source>
        <dbReference type="PROSITE" id="PS50020"/>
    </source>
</evidence>
<dbReference type="CDD" id="cd18727">
    <property type="entry name" value="PIN_Swt1-like"/>
    <property type="match status" value="1"/>
</dbReference>
<feature type="region of interest" description="Disordered" evidence="3">
    <location>
        <begin position="1"/>
        <end position="26"/>
    </location>
</feature>
<feature type="compositionally biased region" description="Polar residues" evidence="3">
    <location>
        <begin position="273"/>
        <end position="285"/>
    </location>
</feature>
<feature type="compositionally biased region" description="Basic residues" evidence="3">
    <location>
        <begin position="122"/>
        <end position="137"/>
    </location>
</feature>
<proteinExistence type="inferred from homology"/>
<dbReference type="eggNOG" id="KOG4689">
    <property type="taxonomic scope" value="Eukaryota"/>
</dbReference>
<feature type="domain" description="WW" evidence="4">
    <location>
        <begin position="11"/>
        <end position="46"/>
    </location>
</feature>
<feature type="region of interest" description="Disordered" evidence="3">
    <location>
        <begin position="176"/>
        <end position="370"/>
    </location>
</feature>
<dbReference type="Proteomes" id="UP000001593">
    <property type="component" value="Unassembled WGS sequence"/>
</dbReference>
<dbReference type="AlphaFoldDB" id="A7SYI2"/>
<comment type="similarity">
    <text evidence="1">Belongs to the SWT1 family.</text>
</comment>
<dbReference type="Gene3D" id="2.20.70.10">
    <property type="match status" value="1"/>
</dbReference>
<dbReference type="HOGENOM" id="CLU_279036_0_0_1"/>
<dbReference type="GO" id="GO:0005634">
    <property type="term" value="C:nucleus"/>
    <property type="evidence" value="ECO:0000318"/>
    <property type="project" value="GO_Central"/>
</dbReference>
<feature type="compositionally biased region" description="Polar residues" evidence="3">
    <location>
        <begin position="296"/>
        <end position="348"/>
    </location>
</feature>
<protein>
    <recommendedName>
        <fullName evidence="2">Transcriptional protein SWT1</fullName>
    </recommendedName>
</protein>
<gene>
    <name evidence="5" type="ORF">NEMVEDRAFT_v1g219523</name>
</gene>
<name>A7SYI2_NEMVE</name>
<dbReference type="PANTHER" id="PTHR16161">
    <property type="entry name" value="TRANSCRIPTIONAL PROTEIN SWT1"/>
    <property type="match status" value="1"/>
</dbReference>
<sequence length="1131" mass="124809">MASDPVSSEMRPLPNGWIMKESSSRPGRKYFFHKMSGMTSWKHPLDLSHKDKHALRRKPPKRERNIESSSMTSSIIEDLAKRRKSSPITSPELKSPSQGSHTSKHSQRSSTKQPSHISPGKAPKRITSRVLKTHTIRTAKEKPPGAKKPCVTSQIPAEISCSKTRACHIANWLSSVDNSFEPNDAGSNISGGPDHKKREKSSVKKVPEAAEKQPIFSGRINHQKKDERQSVQSPNDTVLQKNLQSNSAHKGRIRTFSAGSRETDTSSKGHVRTFSSGSRANSISPTSPPIGFTPFGQLTQQAPTSSGHKSKAHITSNHGSHNQGPTINGTTSPNTKIQAAQVPNNHGNHSRELNSQDNCTHGNQNNQGNQVIDTQSLSDTKDVSQNQGKLEYVAKRSVPMNVDVVVSSPSKPLKSELHAPMESTPITGAGQFQIPTCLSGQLTGMHSTPQVDVVSGGSMSSGNFFYSPLRVNEQVGQHDSGYDDTIDMEVDNCEELQESIMRESTVSHLILIQSIEKTFSSTGFTTSSHRFLLRKGEGNLKNLAGVDNDSWLIASDSSKTKPEHSYSDVLYIILDTNILLSHLKFITELKDFPIEGVGRPVLIVPWIVMQELDSLKSDSWKFRKGKIINAENKESQRGVDAQARQAVRFLHSCFEANHPRIRGQTLAESLEHVSDLPEESNDDRILHCCLMFQMKASNGNAVLFSNDQNLCSKAMINGVRAFRSHNLIDGLRDMFKNKEIVVRADYFSDYYDELKAQEVLAERRAKADDIVCELQCIMREGLAVIVETEMRAAYEHLWHWIAVFGDVIKRSMHSTVKDLKKLFDPQKGCIANASKLLLTSQSLMDAFAQRSSYNGAVTKCVAAIHVLKKKCEDSKEPSPPPNPVTSQAAIQAKPIYHALPPAMPQSQTETSSVILGEGSTPSSDETASIASGSIHGEINTVSIRKPYEDVLSAFDVIWNAVNQFSAQIFNALSYPHNIPLSLENLPKPTKEEAITFLNRLAPCLSSLVSALQLVLQLPIEQLSSSPQPFLSLQSAISRFHQEILNLGCPVTSQALCVFCQDPNSSDLQPEIIDQWQLLTCLILKGPMRHAVAYSPQGFFFASERSALIQGLSQLDRALAMLQHCWVCVRQA</sequence>
<dbReference type="FunFam" id="3.40.50.1010:FF:000012">
    <property type="entry name" value="SWT1, RNA endoribonuclease homolog"/>
    <property type="match status" value="1"/>
</dbReference>
<feature type="compositionally biased region" description="Polar residues" evidence="3">
    <location>
        <begin position="230"/>
        <end position="248"/>
    </location>
</feature>
<dbReference type="PROSITE" id="PS50020">
    <property type="entry name" value="WW_DOMAIN_2"/>
    <property type="match status" value="1"/>
</dbReference>
<feature type="region of interest" description="Disordered" evidence="3">
    <location>
        <begin position="900"/>
        <end position="919"/>
    </location>
</feature>
<evidence type="ECO:0000256" key="1">
    <source>
        <dbReference type="ARBA" id="ARBA00060839"/>
    </source>
</evidence>
<dbReference type="SMART" id="SM00670">
    <property type="entry name" value="PINc"/>
    <property type="match status" value="1"/>
</dbReference>
<feature type="region of interest" description="Disordered" evidence="3">
    <location>
        <begin position="41"/>
        <end position="151"/>
    </location>
</feature>
<dbReference type="InterPro" id="IPR052626">
    <property type="entry name" value="SWT1_Regulator"/>
</dbReference>
<evidence type="ECO:0000256" key="2">
    <source>
        <dbReference type="ARBA" id="ARBA00074620"/>
    </source>
</evidence>
<reference evidence="5 6" key="1">
    <citation type="journal article" date="2007" name="Science">
        <title>Sea anemone genome reveals ancestral eumetazoan gene repertoire and genomic organization.</title>
        <authorList>
            <person name="Putnam N.H."/>
            <person name="Srivastava M."/>
            <person name="Hellsten U."/>
            <person name="Dirks B."/>
            <person name="Chapman J."/>
            <person name="Salamov A."/>
            <person name="Terry A."/>
            <person name="Shapiro H."/>
            <person name="Lindquist E."/>
            <person name="Kapitonov V.V."/>
            <person name="Jurka J."/>
            <person name="Genikhovich G."/>
            <person name="Grigoriev I.V."/>
            <person name="Lucas S.M."/>
            <person name="Steele R.E."/>
            <person name="Finnerty J.R."/>
            <person name="Technau U."/>
            <person name="Martindale M.Q."/>
            <person name="Rokhsar D.S."/>
        </authorList>
    </citation>
    <scope>NUCLEOTIDE SEQUENCE [LARGE SCALE GENOMIC DNA]</scope>
    <source>
        <strain evidence="6">CH2 X CH6</strain>
    </source>
</reference>
<feature type="compositionally biased region" description="Polar residues" evidence="3">
    <location>
        <begin position="176"/>
        <end position="190"/>
    </location>
</feature>
<feature type="compositionally biased region" description="Polar residues" evidence="3">
    <location>
        <begin position="904"/>
        <end position="919"/>
    </location>
</feature>
<dbReference type="EMBL" id="DS469924">
    <property type="protein sequence ID" value="EDO31223.1"/>
    <property type="molecule type" value="Genomic_DNA"/>
</dbReference>
<organism evidence="5 6">
    <name type="scientific">Nematostella vectensis</name>
    <name type="common">Starlet sea anemone</name>
    <dbReference type="NCBI Taxonomy" id="45351"/>
    <lineage>
        <taxon>Eukaryota</taxon>
        <taxon>Metazoa</taxon>
        <taxon>Cnidaria</taxon>
        <taxon>Anthozoa</taxon>
        <taxon>Hexacorallia</taxon>
        <taxon>Actiniaria</taxon>
        <taxon>Edwardsiidae</taxon>
        <taxon>Nematostella</taxon>
    </lineage>
</organism>
<dbReference type="InterPro" id="IPR036020">
    <property type="entry name" value="WW_dom_sf"/>
</dbReference>
<evidence type="ECO:0000256" key="3">
    <source>
        <dbReference type="SAM" id="MobiDB-lite"/>
    </source>
</evidence>
<evidence type="ECO:0000313" key="5">
    <source>
        <dbReference type="EMBL" id="EDO31223.1"/>
    </source>
</evidence>
<dbReference type="InterPro" id="IPR001202">
    <property type="entry name" value="WW_dom"/>
</dbReference>